<name>A0A6A6A586_9PLEO</name>
<dbReference type="GeneID" id="54411144"/>
<dbReference type="Proteomes" id="UP000799771">
    <property type="component" value="Unassembled WGS sequence"/>
</dbReference>
<dbReference type="AlphaFoldDB" id="A0A6A6A586"/>
<protein>
    <submittedName>
        <fullName evidence="2">Uncharacterized protein</fullName>
    </submittedName>
</protein>
<gene>
    <name evidence="2" type="ORF">P153DRAFT_388033</name>
</gene>
<evidence type="ECO:0000313" key="3">
    <source>
        <dbReference type="Proteomes" id="UP000799771"/>
    </source>
</evidence>
<evidence type="ECO:0000256" key="1">
    <source>
        <dbReference type="SAM" id="MobiDB-lite"/>
    </source>
</evidence>
<organism evidence="2 3">
    <name type="scientific">Dothidotthia symphoricarpi CBS 119687</name>
    <dbReference type="NCBI Taxonomy" id="1392245"/>
    <lineage>
        <taxon>Eukaryota</taxon>
        <taxon>Fungi</taxon>
        <taxon>Dikarya</taxon>
        <taxon>Ascomycota</taxon>
        <taxon>Pezizomycotina</taxon>
        <taxon>Dothideomycetes</taxon>
        <taxon>Pleosporomycetidae</taxon>
        <taxon>Pleosporales</taxon>
        <taxon>Dothidotthiaceae</taxon>
        <taxon>Dothidotthia</taxon>
    </lineage>
</organism>
<sequence length="196" mass="22361">MRNRSGSCTTVRVLAWILCKSYTQPQAFTSTAAALGSKAGAPITNRWNRSAYHRIFEGLATPVSTRIGFPRSAIRPPLSSPSAATQRLMISSQDHPDEVAEQRWFRHSCYCRFCLIDLLERQREFTTDKAYVLREISAKKFKVYYGTWREDQDDEEKQTQISPSPLLAPTCNNTQIPVSNRPTTARRRTTSASWIR</sequence>
<feature type="region of interest" description="Disordered" evidence="1">
    <location>
        <begin position="153"/>
        <end position="196"/>
    </location>
</feature>
<dbReference type="EMBL" id="ML977512">
    <property type="protein sequence ID" value="KAF2126706.1"/>
    <property type="molecule type" value="Genomic_DNA"/>
</dbReference>
<accession>A0A6A6A586</accession>
<dbReference type="RefSeq" id="XP_033521098.1">
    <property type="nucleotide sequence ID" value="XM_033670712.1"/>
</dbReference>
<evidence type="ECO:0000313" key="2">
    <source>
        <dbReference type="EMBL" id="KAF2126706.1"/>
    </source>
</evidence>
<proteinExistence type="predicted"/>
<feature type="compositionally biased region" description="Polar residues" evidence="1">
    <location>
        <begin position="170"/>
        <end position="180"/>
    </location>
</feature>
<reference evidence="2" key="1">
    <citation type="journal article" date="2020" name="Stud. Mycol.">
        <title>101 Dothideomycetes genomes: a test case for predicting lifestyles and emergence of pathogens.</title>
        <authorList>
            <person name="Haridas S."/>
            <person name="Albert R."/>
            <person name="Binder M."/>
            <person name="Bloem J."/>
            <person name="Labutti K."/>
            <person name="Salamov A."/>
            <person name="Andreopoulos B."/>
            <person name="Baker S."/>
            <person name="Barry K."/>
            <person name="Bills G."/>
            <person name="Bluhm B."/>
            <person name="Cannon C."/>
            <person name="Castanera R."/>
            <person name="Culley D."/>
            <person name="Daum C."/>
            <person name="Ezra D."/>
            <person name="Gonzalez J."/>
            <person name="Henrissat B."/>
            <person name="Kuo A."/>
            <person name="Liang C."/>
            <person name="Lipzen A."/>
            <person name="Lutzoni F."/>
            <person name="Magnuson J."/>
            <person name="Mondo S."/>
            <person name="Nolan M."/>
            <person name="Ohm R."/>
            <person name="Pangilinan J."/>
            <person name="Park H.-J."/>
            <person name="Ramirez L."/>
            <person name="Alfaro M."/>
            <person name="Sun H."/>
            <person name="Tritt A."/>
            <person name="Yoshinaga Y."/>
            <person name="Zwiers L.-H."/>
            <person name="Turgeon B."/>
            <person name="Goodwin S."/>
            <person name="Spatafora J."/>
            <person name="Crous P."/>
            <person name="Grigoriev I."/>
        </authorList>
    </citation>
    <scope>NUCLEOTIDE SEQUENCE</scope>
    <source>
        <strain evidence="2">CBS 119687</strain>
    </source>
</reference>
<keyword evidence="3" id="KW-1185">Reference proteome</keyword>